<dbReference type="Proteomes" id="UP001221898">
    <property type="component" value="Unassembled WGS sequence"/>
</dbReference>
<organism evidence="1 2">
    <name type="scientific">Aldrovandia affinis</name>
    <dbReference type="NCBI Taxonomy" id="143900"/>
    <lineage>
        <taxon>Eukaryota</taxon>
        <taxon>Metazoa</taxon>
        <taxon>Chordata</taxon>
        <taxon>Craniata</taxon>
        <taxon>Vertebrata</taxon>
        <taxon>Euteleostomi</taxon>
        <taxon>Actinopterygii</taxon>
        <taxon>Neopterygii</taxon>
        <taxon>Teleostei</taxon>
        <taxon>Notacanthiformes</taxon>
        <taxon>Halosauridae</taxon>
        <taxon>Aldrovandia</taxon>
    </lineage>
</organism>
<proteinExistence type="predicted"/>
<gene>
    <name evidence="1" type="ORF">AAFF_G00326610</name>
</gene>
<dbReference type="PANTHER" id="PTHR47510">
    <property type="entry name" value="REVERSE TRANSCRIPTASE DOMAIN-CONTAINING PROTEIN"/>
    <property type="match status" value="1"/>
</dbReference>
<name>A0AAD7T9S7_9TELE</name>
<accession>A0AAD7T9S7</accession>
<sequence length="194" mass="21627">MESSTVIEVSIIGEPFAGRKSSSIFPRFSFRCAVRAALRERDTAFASGDQAVVKTARYELRRTIRDTKRDYRVRLEGQLSNNDPRSLWQGLHTITDFKKKPSTAVDDATLPDKLNNFFGCFEVNDSTPARAPTSADTSSALVLTEDEVRKEFMRVNPRKAAGPDEIPGRVIKLELLASVSGCGNELERESEQRA</sequence>
<dbReference type="AlphaFoldDB" id="A0AAD7T9S7"/>
<dbReference type="EMBL" id="JAINUG010000005">
    <property type="protein sequence ID" value="KAJ8416783.1"/>
    <property type="molecule type" value="Genomic_DNA"/>
</dbReference>
<reference evidence="1" key="1">
    <citation type="journal article" date="2023" name="Science">
        <title>Genome structures resolve the early diversification of teleost fishes.</title>
        <authorList>
            <person name="Parey E."/>
            <person name="Louis A."/>
            <person name="Montfort J."/>
            <person name="Bouchez O."/>
            <person name="Roques C."/>
            <person name="Iampietro C."/>
            <person name="Lluch J."/>
            <person name="Castinel A."/>
            <person name="Donnadieu C."/>
            <person name="Desvignes T."/>
            <person name="Floi Bucao C."/>
            <person name="Jouanno E."/>
            <person name="Wen M."/>
            <person name="Mejri S."/>
            <person name="Dirks R."/>
            <person name="Jansen H."/>
            <person name="Henkel C."/>
            <person name="Chen W.J."/>
            <person name="Zahm M."/>
            <person name="Cabau C."/>
            <person name="Klopp C."/>
            <person name="Thompson A.W."/>
            <person name="Robinson-Rechavi M."/>
            <person name="Braasch I."/>
            <person name="Lecointre G."/>
            <person name="Bobe J."/>
            <person name="Postlethwait J.H."/>
            <person name="Berthelot C."/>
            <person name="Roest Crollius H."/>
            <person name="Guiguen Y."/>
        </authorList>
    </citation>
    <scope>NUCLEOTIDE SEQUENCE</scope>
    <source>
        <strain evidence="1">NC1722</strain>
    </source>
</reference>
<comment type="caution">
    <text evidence="1">The sequence shown here is derived from an EMBL/GenBank/DDBJ whole genome shotgun (WGS) entry which is preliminary data.</text>
</comment>
<keyword evidence="2" id="KW-1185">Reference proteome</keyword>
<evidence type="ECO:0000313" key="1">
    <source>
        <dbReference type="EMBL" id="KAJ8416783.1"/>
    </source>
</evidence>
<evidence type="ECO:0000313" key="2">
    <source>
        <dbReference type="Proteomes" id="UP001221898"/>
    </source>
</evidence>
<protein>
    <submittedName>
        <fullName evidence="1">Uncharacterized protein</fullName>
    </submittedName>
</protein>
<dbReference type="PANTHER" id="PTHR47510:SF3">
    <property type="entry name" value="ENDO_EXONUCLEASE_PHOSPHATASE DOMAIN-CONTAINING PROTEIN"/>
    <property type="match status" value="1"/>
</dbReference>